<sequence length="59" mass="6580">MSRTTDLECHGRTLTVGRPSSGLTSKRWTNCGNIIKLWHLQKAPATATTKVAKKAEWLK</sequence>
<gene>
    <name evidence="1" type="ORF">Bca52824_017905</name>
</gene>
<protein>
    <submittedName>
        <fullName evidence="1">Uncharacterized protein</fullName>
    </submittedName>
</protein>
<keyword evidence="2" id="KW-1185">Reference proteome</keyword>
<dbReference type="Proteomes" id="UP000886595">
    <property type="component" value="Unassembled WGS sequence"/>
</dbReference>
<evidence type="ECO:0000313" key="2">
    <source>
        <dbReference type="Proteomes" id="UP000886595"/>
    </source>
</evidence>
<comment type="caution">
    <text evidence="1">The sequence shown here is derived from an EMBL/GenBank/DDBJ whole genome shotgun (WGS) entry which is preliminary data.</text>
</comment>
<proteinExistence type="predicted"/>
<reference evidence="1 2" key="1">
    <citation type="submission" date="2020-02" db="EMBL/GenBank/DDBJ databases">
        <authorList>
            <person name="Ma Q."/>
            <person name="Huang Y."/>
            <person name="Song X."/>
            <person name="Pei D."/>
        </authorList>
    </citation>
    <scope>NUCLEOTIDE SEQUENCE [LARGE SCALE GENOMIC DNA]</scope>
    <source>
        <strain evidence="1">Sxm20200214</strain>
        <tissue evidence="1">Leaf</tissue>
    </source>
</reference>
<dbReference type="AlphaFoldDB" id="A0A8X8AXY6"/>
<name>A0A8X8AXY6_BRACI</name>
<accession>A0A8X8AXY6</accession>
<dbReference type="EMBL" id="JAAMPC010000004">
    <property type="protein sequence ID" value="KAG2314783.1"/>
    <property type="molecule type" value="Genomic_DNA"/>
</dbReference>
<organism evidence="1 2">
    <name type="scientific">Brassica carinata</name>
    <name type="common">Ethiopian mustard</name>
    <name type="synonym">Abyssinian cabbage</name>
    <dbReference type="NCBI Taxonomy" id="52824"/>
    <lineage>
        <taxon>Eukaryota</taxon>
        <taxon>Viridiplantae</taxon>
        <taxon>Streptophyta</taxon>
        <taxon>Embryophyta</taxon>
        <taxon>Tracheophyta</taxon>
        <taxon>Spermatophyta</taxon>
        <taxon>Magnoliopsida</taxon>
        <taxon>eudicotyledons</taxon>
        <taxon>Gunneridae</taxon>
        <taxon>Pentapetalae</taxon>
        <taxon>rosids</taxon>
        <taxon>malvids</taxon>
        <taxon>Brassicales</taxon>
        <taxon>Brassicaceae</taxon>
        <taxon>Brassiceae</taxon>
        <taxon>Brassica</taxon>
    </lineage>
</organism>
<evidence type="ECO:0000313" key="1">
    <source>
        <dbReference type="EMBL" id="KAG2314783.1"/>
    </source>
</evidence>